<dbReference type="InterPro" id="IPR001647">
    <property type="entry name" value="HTH_TetR"/>
</dbReference>
<gene>
    <name evidence="4" type="ORF">AOC03_01540</name>
</gene>
<name>A0A0M3V8B9_9GAMM</name>
<keyword evidence="1 2" id="KW-0238">DNA-binding</keyword>
<dbReference type="GO" id="GO:0003677">
    <property type="term" value="F:DNA binding"/>
    <property type="evidence" value="ECO:0007669"/>
    <property type="project" value="UniProtKB-UniRule"/>
</dbReference>
<keyword evidence="5" id="KW-1185">Reference proteome</keyword>
<dbReference type="InterPro" id="IPR009057">
    <property type="entry name" value="Homeodomain-like_sf"/>
</dbReference>
<dbReference type="AlphaFoldDB" id="A0A0M3V8B9"/>
<evidence type="ECO:0000313" key="5">
    <source>
        <dbReference type="Proteomes" id="UP000059847"/>
    </source>
</evidence>
<dbReference type="STRING" id="45610.AOC03_01540"/>
<dbReference type="PRINTS" id="PR00455">
    <property type="entry name" value="HTHTETR"/>
</dbReference>
<dbReference type="PANTHER" id="PTHR43479">
    <property type="entry name" value="ACREF/ENVCD OPERON REPRESSOR-RELATED"/>
    <property type="match status" value="1"/>
</dbReference>
<dbReference type="EMBL" id="CP012678">
    <property type="protein sequence ID" value="ALF58893.1"/>
    <property type="molecule type" value="Genomic_DNA"/>
</dbReference>
<dbReference type="RefSeq" id="WP_062533289.1">
    <property type="nucleotide sequence ID" value="NZ_CP012678.1"/>
</dbReference>
<reference evidence="4 5" key="1">
    <citation type="submission" date="2015-09" db="EMBL/GenBank/DDBJ databases">
        <title>Complete genome of Psychrobacter urativorans R10.10B.</title>
        <authorList>
            <person name="See-Too W.S."/>
            <person name="Chan K.G."/>
        </authorList>
    </citation>
    <scope>NUCLEOTIDE SEQUENCE [LARGE SCALE GENOMIC DNA]</scope>
    <source>
        <strain evidence="4 5">R10.10B</strain>
    </source>
</reference>
<protein>
    <recommendedName>
        <fullName evidence="3">HTH tetR-type domain-containing protein</fullName>
    </recommendedName>
</protein>
<dbReference type="InterPro" id="IPR050624">
    <property type="entry name" value="HTH-type_Tx_Regulator"/>
</dbReference>
<feature type="DNA-binding region" description="H-T-H motif" evidence="2">
    <location>
        <begin position="25"/>
        <end position="44"/>
    </location>
</feature>
<feature type="domain" description="HTH tetR-type" evidence="3">
    <location>
        <begin position="2"/>
        <end position="62"/>
    </location>
</feature>
<dbReference type="SUPFAM" id="SSF46689">
    <property type="entry name" value="Homeodomain-like"/>
    <property type="match status" value="1"/>
</dbReference>
<dbReference type="Pfam" id="PF00440">
    <property type="entry name" value="TetR_N"/>
    <property type="match status" value="1"/>
</dbReference>
<proteinExistence type="predicted"/>
<dbReference type="OrthoDB" id="270177at2"/>
<dbReference type="PANTHER" id="PTHR43479:SF11">
    <property type="entry name" value="ACREF_ENVCD OPERON REPRESSOR-RELATED"/>
    <property type="match status" value="1"/>
</dbReference>
<accession>A0A0M3V8B9</accession>
<evidence type="ECO:0000313" key="4">
    <source>
        <dbReference type="EMBL" id="ALF58893.1"/>
    </source>
</evidence>
<dbReference type="PROSITE" id="PS50977">
    <property type="entry name" value="HTH_TETR_2"/>
    <property type="match status" value="1"/>
</dbReference>
<dbReference type="Gene3D" id="1.10.357.10">
    <property type="entry name" value="Tetracycline Repressor, domain 2"/>
    <property type="match status" value="1"/>
</dbReference>
<evidence type="ECO:0000259" key="3">
    <source>
        <dbReference type="PROSITE" id="PS50977"/>
    </source>
</evidence>
<organism evidence="4 5">
    <name type="scientific">Psychrobacter urativorans</name>
    <dbReference type="NCBI Taxonomy" id="45610"/>
    <lineage>
        <taxon>Bacteria</taxon>
        <taxon>Pseudomonadati</taxon>
        <taxon>Pseudomonadota</taxon>
        <taxon>Gammaproteobacteria</taxon>
        <taxon>Moraxellales</taxon>
        <taxon>Moraxellaceae</taxon>
        <taxon>Psychrobacter</taxon>
    </lineage>
</organism>
<dbReference type="KEGG" id="pur:AOC03_01540"/>
<dbReference type="Proteomes" id="UP000059847">
    <property type="component" value="Chromosome"/>
</dbReference>
<evidence type="ECO:0000256" key="2">
    <source>
        <dbReference type="PROSITE-ProRule" id="PRU00335"/>
    </source>
</evidence>
<sequence>MSKKQEDILNTSIKLFNEYGFVNVGVDRIIHDSNVAKMTFYKYFPSKDNLIRECLLERDKLIRTSIMQTLDSCNNGIAKLKGLFEWYENWFKQKDFFGCMFVKANDELIHDVLLVPIIIEHKTWLTNTISIVLKDIKTELSASQIRIILDGATVNENVYGDNVAITESWALIETMLNYAK</sequence>
<evidence type="ECO:0000256" key="1">
    <source>
        <dbReference type="ARBA" id="ARBA00023125"/>
    </source>
</evidence>